<accession>A0ABU4S2D7</accession>
<dbReference type="Proteomes" id="UP001273505">
    <property type="component" value="Unassembled WGS sequence"/>
</dbReference>
<comment type="caution">
    <text evidence="1">The sequence shown here is derived from an EMBL/GenBank/DDBJ whole genome shotgun (WGS) entry which is preliminary data.</text>
</comment>
<sequence length="118" mass="14011">MSTLFDVIVCGTDIFIENHTESVITGFLTCRRIDAQDAEQAAVHACHQILIHWNQSYNSDRKLGVPKLHVELIQNARRWINRAPTQEYYFYDSAERKREHFQQLCRSTRPWYRLNQSN</sequence>
<gene>
    <name evidence="1" type="ORF">SCD92_14385</name>
</gene>
<proteinExistence type="predicted"/>
<evidence type="ECO:0000313" key="2">
    <source>
        <dbReference type="Proteomes" id="UP001273505"/>
    </source>
</evidence>
<dbReference type="RefSeq" id="WP_302724952.1">
    <property type="nucleotide sequence ID" value="NZ_JAULRU010000836.1"/>
</dbReference>
<reference evidence="1 2" key="1">
    <citation type="submission" date="2023-11" db="EMBL/GenBank/DDBJ databases">
        <title>Gilvimarinus fulvus sp. nov., isolated from the surface of Kelp.</title>
        <authorList>
            <person name="Sun Y.Y."/>
            <person name="Gong Y."/>
            <person name="Du Z.J."/>
        </authorList>
    </citation>
    <scope>NUCLEOTIDE SEQUENCE [LARGE SCALE GENOMIC DNA]</scope>
    <source>
        <strain evidence="1 2">SDUM040013</strain>
    </source>
</reference>
<evidence type="ECO:0000313" key="1">
    <source>
        <dbReference type="EMBL" id="MDX6850556.1"/>
    </source>
</evidence>
<dbReference type="EMBL" id="JAXAFO010000026">
    <property type="protein sequence ID" value="MDX6850556.1"/>
    <property type="molecule type" value="Genomic_DNA"/>
</dbReference>
<protein>
    <submittedName>
        <fullName evidence="1">Uncharacterized protein</fullName>
    </submittedName>
</protein>
<organism evidence="1 2">
    <name type="scientific">Gilvimarinus gilvus</name>
    <dbReference type="NCBI Taxonomy" id="3058038"/>
    <lineage>
        <taxon>Bacteria</taxon>
        <taxon>Pseudomonadati</taxon>
        <taxon>Pseudomonadota</taxon>
        <taxon>Gammaproteobacteria</taxon>
        <taxon>Cellvibrionales</taxon>
        <taxon>Cellvibrionaceae</taxon>
        <taxon>Gilvimarinus</taxon>
    </lineage>
</organism>
<keyword evidence="2" id="KW-1185">Reference proteome</keyword>
<name>A0ABU4S2D7_9GAMM</name>